<dbReference type="Gene3D" id="3.40.50.300">
    <property type="entry name" value="P-loop containing nucleotide triphosphate hydrolases"/>
    <property type="match status" value="1"/>
</dbReference>
<dbReference type="SMART" id="SM00382">
    <property type="entry name" value="AAA"/>
    <property type="match status" value="1"/>
</dbReference>
<evidence type="ECO:0000256" key="1">
    <source>
        <dbReference type="ARBA" id="ARBA00005417"/>
    </source>
</evidence>
<dbReference type="PANTHER" id="PTHR42734:SF5">
    <property type="entry name" value="IRON TRANSPORT SYSTEM ATP-BINDING PROTEIN HI_0361-RELATED"/>
    <property type="match status" value="1"/>
</dbReference>
<feature type="domain" description="ABC transporter" evidence="5">
    <location>
        <begin position="6"/>
        <end position="237"/>
    </location>
</feature>
<dbReference type="EMBL" id="DTAD01000059">
    <property type="protein sequence ID" value="HGN90555.1"/>
    <property type="molecule type" value="Genomic_DNA"/>
</dbReference>
<dbReference type="AlphaFoldDB" id="A0A7C4I6Y6"/>
<dbReference type="Pfam" id="PF00005">
    <property type="entry name" value="ABC_tran"/>
    <property type="match status" value="1"/>
</dbReference>
<dbReference type="InterPro" id="IPR050153">
    <property type="entry name" value="Metal_Ion_Import_ABC"/>
</dbReference>
<keyword evidence="4 7" id="KW-0067">ATP-binding</keyword>
<dbReference type="InterPro" id="IPR027417">
    <property type="entry name" value="P-loop_NTPase"/>
</dbReference>
<accession>A0A7C4I6Y6</accession>
<organism evidence="7">
    <name type="scientific">Caldiarchaeum subterraneum</name>
    <dbReference type="NCBI Taxonomy" id="311458"/>
    <lineage>
        <taxon>Archaea</taxon>
        <taxon>Nitrososphaerota</taxon>
        <taxon>Candidatus Caldarchaeales</taxon>
        <taxon>Candidatus Caldarchaeaceae</taxon>
        <taxon>Candidatus Caldarchaeum</taxon>
    </lineage>
</organism>
<name>A0A7C4I6Y6_CALS0</name>
<evidence type="ECO:0000256" key="3">
    <source>
        <dbReference type="ARBA" id="ARBA00022741"/>
    </source>
</evidence>
<sequence>MLSEAVVVDGLTVAYERIVALEDVSFRIFRGSITAVVGPNGSGKSSLFKALVGQVKPRRGVIKILGLDVSDARGKIAYVPQREEVYWDYPLTVWDVVAMGRIRDVGYLRSVKKNDEKVLAALEKTGLRELMHRKISELSGGQQQRAFIARAIAQEAEIYLLDEPLTGIDAESEDRLFDILSELRRIGKTVIMTTHDLSSTFEFFDNILLLRNRVIAFGSPEKVLTAENLASAYGSERVAMHLTDVGRVAGWR</sequence>
<protein>
    <submittedName>
        <fullName evidence="7">Metal ABC transporter ATP-binding protein</fullName>
    </submittedName>
</protein>
<evidence type="ECO:0000313" key="7">
    <source>
        <dbReference type="EMBL" id="HGN90555.1"/>
    </source>
</evidence>
<evidence type="ECO:0000256" key="2">
    <source>
        <dbReference type="ARBA" id="ARBA00022448"/>
    </source>
</evidence>
<dbReference type="GO" id="GO:0016887">
    <property type="term" value="F:ATP hydrolysis activity"/>
    <property type="evidence" value="ECO:0007669"/>
    <property type="project" value="InterPro"/>
</dbReference>
<dbReference type="CDD" id="cd03235">
    <property type="entry name" value="ABC_Metallic_Cations"/>
    <property type="match status" value="1"/>
</dbReference>
<reference evidence="7" key="1">
    <citation type="journal article" date="2020" name="mSystems">
        <title>Genome- and Community-Level Interaction Insights into Carbon Utilization and Element Cycling Functions of Hydrothermarchaeota in Hydrothermal Sediment.</title>
        <authorList>
            <person name="Zhou Z."/>
            <person name="Liu Y."/>
            <person name="Xu W."/>
            <person name="Pan J."/>
            <person name="Luo Z.H."/>
            <person name="Li M."/>
        </authorList>
    </citation>
    <scope>NUCLEOTIDE SEQUENCE [LARGE SCALE GENOMIC DNA]</scope>
    <source>
        <strain evidence="7">SpSt-613</strain>
        <strain evidence="6">SpSt-669</strain>
    </source>
</reference>
<dbReference type="GO" id="GO:0005524">
    <property type="term" value="F:ATP binding"/>
    <property type="evidence" value="ECO:0007669"/>
    <property type="project" value="UniProtKB-KW"/>
</dbReference>
<evidence type="ECO:0000313" key="6">
    <source>
        <dbReference type="EMBL" id="HGL41124.1"/>
    </source>
</evidence>
<keyword evidence="2" id="KW-0813">Transport</keyword>
<dbReference type="InterPro" id="IPR017871">
    <property type="entry name" value="ABC_transporter-like_CS"/>
</dbReference>
<dbReference type="PROSITE" id="PS50893">
    <property type="entry name" value="ABC_TRANSPORTER_2"/>
    <property type="match status" value="1"/>
</dbReference>
<dbReference type="PANTHER" id="PTHR42734">
    <property type="entry name" value="METAL TRANSPORT SYSTEM ATP-BINDING PROTEIN TM_0124-RELATED"/>
    <property type="match status" value="1"/>
</dbReference>
<comment type="similarity">
    <text evidence="1">Belongs to the ABC transporter superfamily.</text>
</comment>
<dbReference type="InterPro" id="IPR003439">
    <property type="entry name" value="ABC_transporter-like_ATP-bd"/>
</dbReference>
<dbReference type="PROSITE" id="PS00211">
    <property type="entry name" value="ABC_TRANSPORTER_1"/>
    <property type="match status" value="1"/>
</dbReference>
<evidence type="ECO:0000259" key="5">
    <source>
        <dbReference type="PROSITE" id="PS50893"/>
    </source>
</evidence>
<comment type="caution">
    <text evidence="7">The sequence shown here is derived from an EMBL/GenBank/DDBJ whole genome shotgun (WGS) entry which is preliminary data.</text>
</comment>
<proteinExistence type="inferred from homology"/>
<evidence type="ECO:0000256" key="4">
    <source>
        <dbReference type="ARBA" id="ARBA00022840"/>
    </source>
</evidence>
<dbReference type="InterPro" id="IPR003593">
    <property type="entry name" value="AAA+_ATPase"/>
</dbReference>
<gene>
    <name evidence="7" type="ORF">ENT82_05445</name>
    <name evidence="6" type="ORF">ENU43_05625</name>
</gene>
<dbReference type="FunFam" id="3.40.50.300:FF:000134">
    <property type="entry name" value="Iron-enterobactin ABC transporter ATP-binding protein"/>
    <property type="match status" value="1"/>
</dbReference>
<dbReference type="SUPFAM" id="SSF52540">
    <property type="entry name" value="P-loop containing nucleoside triphosphate hydrolases"/>
    <property type="match status" value="1"/>
</dbReference>
<dbReference type="EMBL" id="DTCM01000073">
    <property type="protein sequence ID" value="HGL41124.1"/>
    <property type="molecule type" value="Genomic_DNA"/>
</dbReference>
<keyword evidence="3" id="KW-0547">Nucleotide-binding</keyword>